<accession>A0AAD9KAG8</accession>
<dbReference type="AlphaFoldDB" id="A0AAD9KAG8"/>
<dbReference type="PROSITE" id="PS50850">
    <property type="entry name" value="MFS"/>
    <property type="match status" value="1"/>
</dbReference>
<feature type="domain" description="Major facilitator superfamily (MFS) profile" evidence="6">
    <location>
        <begin position="87"/>
        <end position="517"/>
    </location>
</feature>
<feature type="transmembrane region" description="Helical" evidence="5">
    <location>
        <begin position="195"/>
        <end position="218"/>
    </location>
</feature>
<dbReference type="Proteomes" id="UP001208570">
    <property type="component" value="Unassembled WGS sequence"/>
</dbReference>
<evidence type="ECO:0000256" key="1">
    <source>
        <dbReference type="ARBA" id="ARBA00004141"/>
    </source>
</evidence>
<keyword evidence="3 5" id="KW-1133">Transmembrane helix</keyword>
<protein>
    <recommendedName>
        <fullName evidence="6">Major facilitator superfamily (MFS) profile domain-containing protein</fullName>
    </recommendedName>
</protein>
<keyword evidence="4 5" id="KW-0472">Membrane</keyword>
<dbReference type="Pfam" id="PF00083">
    <property type="entry name" value="Sugar_tr"/>
    <property type="match status" value="1"/>
</dbReference>
<gene>
    <name evidence="7" type="ORF">LSH36_32g11005</name>
</gene>
<dbReference type="CDD" id="cd17317">
    <property type="entry name" value="MFS_SLC22"/>
    <property type="match status" value="1"/>
</dbReference>
<dbReference type="Gene3D" id="1.20.1250.20">
    <property type="entry name" value="MFS general substrate transporter like domains"/>
    <property type="match status" value="1"/>
</dbReference>
<feature type="transmembrane region" description="Helical" evidence="5">
    <location>
        <begin position="170"/>
        <end position="189"/>
    </location>
</feature>
<feature type="transmembrane region" description="Helical" evidence="5">
    <location>
        <begin position="230"/>
        <end position="250"/>
    </location>
</feature>
<evidence type="ECO:0000256" key="4">
    <source>
        <dbReference type="ARBA" id="ARBA00023136"/>
    </source>
</evidence>
<name>A0AAD9KAG8_9ANNE</name>
<feature type="transmembrane region" description="Helical" evidence="5">
    <location>
        <begin position="346"/>
        <end position="363"/>
    </location>
</feature>
<dbReference type="SUPFAM" id="SSF103473">
    <property type="entry name" value="MFS general substrate transporter"/>
    <property type="match status" value="1"/>
</dbReference>
<feature type="transmembrane region" description="Helical" evidence="5">
    <location>
        <begin position="139"/>
        <end position="163"/>
    </location>
</feature>
<feature type="transmembrane region" description="Helical" evidence="5">
    <location>
        <begin position="375"/>
        <end position="396"/>
    </location>
</feature>
<dbReference type="GO" id="GO:0022857">
    <property type="term" value="F:transmembrane transporter activity"/>
    <property type="evidence" value="ECO:0007669"/>
    <property type="project" value="InterPro"/>
</dbReference>
<feature type="transmembrane region" description="Helical" evidence="5">
    <location>
        <begin position="428"/>
        <end position="451"/>
    </location>
</feature>
<dbReference type="EMBL" id="JAODUP010000032">
    <property type="protein sequence ID" value="KAK2167070.1"/>
    <property type="molecule type" value="Genomic_DNA"/>
</dbReference>
<evidence type="ECO:0000313" key="7">
    <source>
        <dbReference type="EMBL" id="KAK2167070.1"/>
    </source>
</evidence>
<evidence type="ECO:0000259" key="6">
    <source>
        <dbReference type="PROSITE" id="PS50850"/>
    </source>
</evidence>
<organism evidence="7 8">
    <name type="scientific">Paralvinella palmiformis</name>
    <dbReference type="NCBI Taxonomy" id="53620"/>
    <lineage>
        <taxon>Eukaryota</taxon>
        <taxon>Metazoa</taxon>
        <taxon>Spiralia</taxon>
        <taxon>Lophotrochozoa</taxon>
        <taxon>Annelida</taxon>
        <taxon>Polychaeta</taxon>
        <taxon>Sedentaria</taxon>
        <taxon>Canalipalpata</taxon>
        <taxon>Terebellida</taxon>
        <taxon>Terebelliformia</taxon>
        <taxon>Alvinellidae</taxon>
        <taxon>Paralvinella</taxon>
    </lineage>
</organism>
<reference evidence="7" key="1">
    <citation type="journal article" date="2023" name="Mol. Biol. Evol.">
        <title>Third-Generation Sequencing Reveals the Adaptive Role of the Epigenome in Three Deep-Sea Polychaetes.</title>
        <authorList>
            <person name="Perez M."/>
            <person name="Aroh O."/>
            <person name="Sun Y."/>
            <person name="Lan Y."/>
            <person name="Juniper S.K."/>
            <person name="Young C.R."/>
            <person name="Angers B."/>
            <person name="Qian P.Y."/>
        </authorList>
    </citation>
    <scope>NUCLEOTIDE SEQUENCE</scope>
    <source>
        <strain evidence="7">P08H-3</strain>
    </source>
</reference>
<dbReference type="InterPro" id="IPR020846">
    <property type="entry name" value="MFS_dom"/>
</dbReference>
<dbReference type="InterPro" id="IPR005828">
    <property type="entry name" value="MFS_sugar_transport-like"/>
</dbReference>
<comment type="caution">
    <text evidence="7">The sequence shown here is derived from an EMBL/GenBank/DDBJ whole genome shotgun (WGS) entry which is preliminary data.</text>
</comment>
<evidence type="ECO:0000256" key="2">
    <source>
        <dbReference type="ARBA" id="ARBA00022692"/>
    </source>
</evidence>
<proteinExistence type="predicted"/>
<keyword evidence="2 5" id="KW-0812">Transmembrane</keyword>
<dbReference type="InterPro" id="IPR036259">
    <property type="entry name" value="MFS_trans_sf"/>
</dbReference>
<evidence type="ECO:0000256" key="5">
    <source>
        <dbReference type="SAM" id="Phobius"/>
    </source>
</evidence>
<feature type="transmembrane region" description="Helical" evidence="5">
    <location>
        <begin position="256"/>
        <end position="275"/>
    </location>
</feature>
<comment type="subcellular location">
    <subcellularLocation>
        <location evidence="1">Membrane</location>
        <topology evidence="1">Multi-pass membrane protein</topology>
    </subcellularLocation>
</comment>
<evidence type="ECO:0000256" key="3">
    <source>
        <dbReference type="ARBA" id="ARBA00022989"/>
    </source>
</evidence>
<feature type="transmembrane region" description="Helical" evidence="5">
    <location>
        <begin position="20"/>
        <end position="44"/>
    </location>
</feature>
<keyword evidence="8" id="KW-1185">Reference proteome</keyword>
<evidence type="ECO:0000313" key="8">
    <source>
        <dbReference type="Proteomes" id="UP001208570"/>
    </source>
</evidence>
<sequence>MLDFDALLEKIGPFGRYQIIFYVVIGITSAPAGMQTLLSVYLFATPRHWCHVPELANLSLEEQRLLTVPPGELTGYPSDDACYIYDVNYAEVYQKYVNNYSHVIGNASSVRECTHWSYDMELYGLTAVSEWDLVCSKSFMTTIASSSFMFGFLIGVAVFGYMSDRIGRKLAWFIGLLVGVTFSTTASFMPEYWSFIIFRMISGIALSGCYTVGFVLAMEMIGKEKRVAPGVAYQLWFTLGYVCSPAFAYPIKNYKWLNFTVSIIPAIFIPFYWIIPESARWLLSTGRIANAKYEINRMARMNKVEKNGTLIAFESLLVQEAEKGIQPERKYNMIDLIRTPNMRSRAFNVLFNWLVNSMVFYGISLGVADLAGDPYINMVISGASECVGIVTAIVTLNKLGRRWPLCVMMVFGGLACLAVNFLPYDWTVFGTVLAMLGKFGMAGSFAIIYVFTAELFPTVVRTIAVGSGSMGARFGGLIAPFITELGIIAWSPLPMIIFGSSALIGGGLSLLLPETLHQKLPETLEEGEEFGKQNKGNIFRLPKKSPITI</sequence>
<dbReference type="GO" id="GO:0016020">
    <property type="term" value="C:membrane"/>
    <property type="evidence" value="ECO:0007669"/>
    <property type="project" value="UniProtKB-SubCell"/>
</dbReference>
<feature type="transmembrane region" description="Helical" evidence="5">
    <location>
        <begin position="403"/>
        <end position="422"/>
    </location>
</feature>
<dbReference type="PANTHER" id="PTHR24064">
    <property type="entry name" value="SOLUTE CARRIER FAMILY 22 MEMBER"/>
    <property type="match status" value="1"/>
</dbReference>